<organism evidence="1 2">
    <name type="scientific">Caminicella sporogenes DSM 14501</name>
    <dbReference type="NCBI Taxonomy" id="1121266"/>
    <lineage>
        <taxon>Bacteria</taxon>
        <taxon>Bacillati</taxon>
        <taxon>Bacillota</taxon>
        <taxon>Clostridia</taxon>
        <taxon>Peptostreptococcales</taxon>
        <taxon>Caminicellaceae</taxon>
        <taxon>Caminicella</taxon>
    </lineage>
</organism>
<dbReference type="PANTHER" id="PTHR43513">
    <property type="entry name" value="DIHYDROOROTATE DEHYDROGENASE B (NAD(+)), ELECTRON TRANSFER SUBUNIT"/>
    <property type="match status" value="1"/>
</dbReference>
<dbReference type="InterPro" id="IPR017938">
    <property type="entry name" value="Riboflavin_synthase-like_b-brl"/>
</dbReference>
<dbReference type="SUPFAM" id="SSF52343">
    <property type="entry name" value="Ferredoxin reductase-like, C-terminal NADP-linked domain"/>
    <property type="match status" value="1"/>
</dbReference>
<dbReference type="AlphaFoldDB" id="A0A1M6L3Q0"/>
<evidence type="ECO:0000313" key="2">
    <source>
        <dbReference type="Proteomes" id="UP000184082"/>
    </source>
</evidence>
<sequence>MSEKIMYECIDAGSEYCPCYLAETNDCITCSHLQGKSFCDCNWRGVCIYQEYVWNNKKAKETRKSFNGKILEKKFIGKNLIIFKIAVLKTLARQLKQPGSYVFVRNPDKSEYFDVPMSVMYSDENTGEIHIAVQIIGSKTKSLIDLEDEIIVRGPYWNGLFGIKALKTTLNSNTLVVARGVALAPAVLVSKYLVKNNNKVTLILDRGKLEEIFIYEYLNKLNAIVIESDITSESGKILIEELLKNNKYELCYSGGSERQHKEINKLLLKFSPETKYVISNNKKICCGEGICGSCAVKIGENIIKTCKAQIDSAYIVRKGEEDR</sequence>
<gene>
    <name evidence="1" type="ORF">SAMN02745883_00061</name>
</gene>
<dbReference type="EMBL" id="FRAJ01000003">
    <property type="protein sequence ID" value="SHJ65855.1"/>
    <property type="molecule type" value="Genomic_DNA"/>
</dbReference>
<dbReference type="PROSITE" id="PS00197">
    <property type="entry name" value="2FE2S_FER_1"/>
    <property type="match status" value="1"/>
</dbReference>
<accession>A0A1M6L3Q0</accession>
<dbReference type="GO" id="GO:0051537">
    <property type="term" value="F:2 iron, 2 sulfur cluster binding"/>
    <property type="evidence" value="ECO:0007669"/>
    <property type="project" value="InterPro"/>
</dbReference>
<dbReference type="PANTHER" id="PTHR43513:SF3">
    <property type="entry name" value="DIHYDROOROTATE DEHYDROGENASE B (NAD(+)), ELECTRON TRANSFER SUBUNIT-RELATED"/>
    <property type="match status" value="1"/>
</dbReference>
<dbReference type="InterPro" id="IPR050353">
    <property type="entry name" value="PyrK_electron_transfer"/>
</dbReference>
<protein>
    <submittedName>
        <fullName evidence="1">NAD(P)H-flavin reductase</fullName>
    </submittedName>
</protein>
<name>A0A1M6L3Q0_9FIRM</name>
<keyword evidence="2" id="KW-1185">Reference proteome</keyword>
<dbReference type="Proteomes" id="UP000184082">
    <property type="component" value="Unassembled WGS sequence"/>
</dbReference>
<dbReference type="InterPro" id="IPR006058">
    <property type="entry name" value="2Fe2S_fd_BS"/>
</dbReference>
<dbReference type="NCBIfam" id="NF004470">
    <property type="entry name" value="PRK05802.1"/>
    <property type="match status" value="1"/>
</dbReference>
<dbReference type="Gene3D" id="2.40.30.10">
    <property type="entry name" value="Translation factors"/>
    <property type="match status" value="1"/>
</dbReference>
<evidence type="ECO:0000313" key="1">
    <source>
        <dbReference type="EMBL" id="SHJ65855.1"/>
    </source>
</evidence>
<dbReference type="STRING" id="1121266.SAMN02745883_00061"/>
<dbReference type="CDD" id="cd06192">
    <property type="entry name" value="DHOD_e_trans_like"/>
    <property type="match status" value="1"/>
</dbReference>
<dbReference type="InterPro" id="IPR039261">
    <property type="entry name" value="FNR_nucleotide-bd"/>
</dbReference>
<reference evidence="1 2" key="1">
    <citation type="submission" date="2016-11" db="EMBL/GenBank/DDBJ databases">
        <authorList>
            <person name="Jaros S."/>
            <person name="Januszkiewicz K."/>
            <person name="Wedrychowicz H."/>
        </authorList>
    </citation>
    <scope>NUCLEOTIDE SEQUENCE [LARGE SCALE GENOMIC DNA]</scope>
    <source>
        <strain evidence="1 2">DSM 14501</strain>
    </source>
</reference>
<dbReference type="RefSeq" id="WP_072965370.1">
    <property type="nucleotide sequence ID" value="NZ_FRAJ01000003.1"/>
</dbReference>
<proteinExistence type="predicted"/>
<dbReference type="SUPFAM" id="SSF63380">
    <property type="entry name" value="Riboflavin synthase domain-like"/>
    <property type="match status" value="1"/>
</dbReference>